<dbReference type="PROSITE" id="PS00107">
    <property type="entry name" value="PROTEIN_KINASE_ATP"/>
    <property type="match status" value="1"/>
</dbReference>
<keyword evidence="4" id="KW-0808">Transferase</keyword>
<dbReference type="InterPro" id="IPR018259">
    <property type="entry name" value="Ribosomal_eL21_CS"/>
</dbReference>
<dbReference type="EMBL" id="LR031879">
    <property type="protein sequence ID" value="VDD59245.1"/>
    <property type="molecule type" value="Genomic_DNA"/>
</dbReference>
<evidence type="ECO:0000256" key="3">
    <source>
        <dbReference type="ARBA" id="ARBA00022527"/>
    </source>
</evidence>
<evidence type="ECO:0000256" key="5">
    <source>
        <dbReference type="ARBA" id="ARBA00022741"/>
    </source>
</evidence>
<dbReference type="Gene3D" id="2.30.30.70">
    <property type="entry name" value="Ribosomal protein L21"/>
    <property type="match status" value="1"/>
</dbReference>
<dbReference type="InterPro" id="IPR000719">
    <property type="entry name" value="Prot_kinase_dom"/>
</dbReference>
<dbReference type="GO" id="GO:0000307">
    <property type="term" value="C:cyclin-dependent protein kinase holoenzyme complex"/>
    <property type="evidence" value="ECO:0007669"/>
    <property type="project" value="TreeGrafter"/>
</dbReference>
<dbReference type="GO" id="GO:0005840">
    <property type="term" value="C:ribosome"/>
    <property type="evidence" value="ECO:0007669"/>
    <property type="project" value="UniProtKB-KW"/>
</dbReference>
<evidence type="ECO:0000256" key="9">
    <source>
        <dbReference type="ARBA" id="ARBA00023274"/>
    </source>
</evidence>
<gene>
    <name evidence="13" type="ORF">BOLC8T52474H</name>
</gene>
<accession>A0A3P6GRU9</accession>
<dbReference type="SUPFAM" id="SSF56112">
    <property type="entry name" value="Protein kinase-like (PK-like)"/>
    <property type="match status" value="1"/>
</dbReference>
<evidence type="ECO:0000256" key="4">
    <source>
        <dbReference type="ARBA" id="ARBA00022679"/>
    </source>
</evidence>
<evidence type="ECO:0000259" key="12">
    <source>
        <dbReference type="PROSITE" id="PS50011"/>
    </source>
</evidence>
<evidence type="ECO:0000256" key="2">
    <source>
        <dbReference type="ARBA" id="ARBA00008427"/>
    </source>
</evidence>
<feature type="compositionally biased region" description="Low complexity" evidence="11">
    <location>
        <begin position="693"/>
        <end position="704"/>
    </location>
</feature>
<feature type="compositionally biased region" description="Basic and acidic residues" evidence="11">
    <location>
        <begin position="606"/>
        <end position="620"/>
    </location>
</feature>
<evidence type="ECO:0000256" key="7">
    <source>
        <dbReference type="ARBA" id="ARBA00022840"/>
    </source>
</evidence>
<protein>
    <recommendedName>
        <fullName evidence="12">Protein kinase domain-containing protein</fullName>
    </recommendedName>
</protein>
<dbReference type="PROSITE" id="PS00108">
    <property type="entry name" value="PROTEIN_KINASE_ST"/>
    <property type="match status" value="1"/>
</dbReference>
<reference evidence="13" key="1">
    <citation type="submission" date="2018-11" db="EMBL/GenBank/DDBJ databases">
        <authorList>
            <consortium name="Genoscope - CEA"/>
            <person name="William W."/>
        </authorList>
    </citation>
    <scope>NUCLEOTIDE SEQUENCE</scope>
</reference>
<dbReference type="AlphaFoldDB" id="A0A3P6GRU9"/>
<feature type="region of interest" description="Disordered" evidence="11">
    <location>
        <begin position="120"/>
        <end position="193"/>
    </location>
</feature>
<feature type="domain" description="Protein kinase" evidence="12">
    <location>
        <begin position="305"/>
        <end position="589"/>
    </location>
</feature>
<keyword evidence="9" id="KW-0687">Ribonucleoprotein</keyword>
<feature type="region of interest" description="Disordered" evidence="11">
    <location>
        <begin position="221"/>
        <end position="262"/>
    </location>
</feature>
<dbReference type="InterPro" id="IPR017441">
    <property type="entry name" value="Protein_kinase_ATP_BS"/>
</dbReference>
<dbReference type="CDD" id="cd07840">
    <property type="entry name" value="STKc_CDK9_like"/>
    <property type="match status" value="1"/>
</dbReference>
<dbReference type="Gene3D" id="3.30.200.20">
    <property type="entry name" value="Phosphorylase Kinase, domain 1"/>
    <property type="match status" value="1"/>
</dbReference>
<feature type="binding site" evidence="10">
    <location>
        <position position="334"/>
    </location>
    <ligand>
        <name>ATP</name>
        <dbReference type="ChEBI" id="CHEBI:30616"/>
    </ligand>
</feature>
<evidence type="ECO:0000256" key="8">
    <source>
        <dbReference type="ARBA" id="ARBA00022980"/>
    </source>
</evidence>
<name>A0A3P6GRU9_BRAOL</name>
<keyword evidence="6" id="KW-0418">Kinase</keyword>
<dbReference type="FunFam" id="2.30.30.70:FF:000001">
    <property type="entry name" value="60S ribosomal protein L21"/>
    <property type="match status" value="1"/>
</dbReference>
<feature type="compositionally biased region" description="Basic and acidic residues" evidence="11">
    <location>
        <begin position="233"/>
        <end position="244"/>
    </location>
</feature>
<dbReference type="InterPro" id="IPR050108">
    <property type="entry name" value="CDK"/>
</dbReference>
<keyword evidence="5 10" id="KW-0547">Nucleotide-binding</keyword>
<dbReference type="GO" id="GO:0006412">
    <property type="term" value="P:translation"/>
    <property type="evidence" value="ECO:0007669"/>
    <property type="project" value="InterPro"/>
</dbReference>
<comment type="similarity">
    <text evidence="1">Belongs to the protein kinase superfamily. CMGC Ser/Thr protein kinase family. CDC2/CDKX subfamily.</text>
</comment>
<keyword evidence="8" id="KW-0689">Ribosomal protein</keyword>
<evidence type="ECO:0000256" key="10">
    <source>
        <dbReference type="PROSITE-ProRule" id="PRU10141"/>
    </source>
</evidence>
<dbReference type="Pfam" id="PF01157">
    <property type="entry name" value="Ribosomal_L21e"/>
    <property type="match status" value="1"/>
</dbReference>
<dbReference type="InterPro" id="IPR001147">
    <property type="entry name" value="Ribosomal_eL21"/>
</dbReference>
<evidence type="ECO:0000256" key="11">
    <source>
        <dbReference type="SAM" id="MobiDB-lite"/>
    </source>
</evidence>
<dbReference type="InterPro" id="IPR036948">
    <property type="entry name" value="Ribosomal_eL21_sf"/>
</dbReference>
<feature type="region of interest" description="Disordered" evidence="11">
    <location>
        <begin position="593"/>
        <end position="708"/>
    </location>
</feature>
<feature type="compositionally biased region" description="Polar residues" evidence="11">
    <location>
        <begin position="650"/>
        <end position="692"/>
    </location>
</feature>
<evidence type="ECO:0000256" key="6">
    <source>
        <dbReference type="ARBA" id="ARBA00022777"/>
    </source>
</evidence>
<feature type="compositionally biased region" description="Basic residues" evidence="11">
    <location>
        <begin position="170"/>
        <end position="184"/>
    </location>
</feature>
<dbReference type="Gene3D" id="1.10.510.10">
    <property type="entry name" value="Transferase(Phosphotransferase) domain 1"/>
    <property type="match status" value="1"/>
</dbReference>
<dbReference type="InterPro" id="IPR008991">
    <property type="entry name" value="Translation_prot_SH3-like_sf"/>
</dbReference>
<dbReference type="GO" id="GO:0032968">
    <property type="term" value="P:positive regulation of transcription elongation by RNA polymerase II"/>
    <property type="evidence" value="ECO:0007669"/>
    <property type="project" value="TreeGrafter"/>
</dbReference>
<dbReference type="Pfam" id="PF00069">
    <property type="entry name" value="Pkinase"/>
    <property type="match status" value="1"/>
</dbReference>
<dbReference type="SUPFAM" id="SSF50104">
    <property type="entry name" value="Translation proteins SH3-like domain"/>
    <property type="match status" value="1"/>
</dbReference>
<keyword evidence="3" id="KW-0723">Serine/threonine-protein kinase</keyword>
<dbReference type="PROSITE" id="PS50011">
    <property type="entry name" value="PROTEIN_KINASE_DOM"/>
    <property type="match status" value="1"/>
</dbReference>
<evidence type="ECO:0000313" key="13">
    <source>
        <dbReference type="EMBL" id="VDD59245.1"/>
    </source>
</evidence>
<dbReference type="InterPro" id="IPR011009">
    <property type="entry name" value="Kinase-like_dom_sf"/>
</dbReference>
<dbReference type="InterPro" id="IPR008271">
    <property type="entry name" value="Ser/Thr_kinase_AS"/>
</dbReference>
<comment type="similarity">
    <text evidence="2">Belongs to the eukaryotic ribosomal protein eL21 family.</text>
</comment>
<sequence length="841" mass="93933">MPAGHGVRARTRDLFARGFRKKGTIPLSTYLRTFKVGEYVDVKVNGAIHKGMPHKFYHGRTGSVWNVTKRAVGVEVNKQIGNRIIKKRLHVRVEHVQQSRCAEEFKLRIKKNDELKAAAKAKGETISTKRQPKGPKPGFMVEGMTLETGIRANDSISNQNIDNNNIVKERRSKRNKTSKKKKKPASSSIANVGSEETQGFINANNNKEEATLKLLIPIDAKNPNSISSNEEGGDNKKVDLERKSSRSVFQRRPTPEALQQPKMTRISSVSNGARGAQVMAGWPSWLASVAGEAINGWIPRKPDSFEKLEKIGQGTYSSVYKARDLETNQIVALKKVRFANMDPDSVRFMAREIIILRRLDHPNVMKLEGLITSRVSGSMYLIFEYMEHDLSGLASTPGVKFSEAQIKCYMKQLLHGLEHCHSRGVLHRDIKGSNLLLDQNNNLKIGDFGLANFYGPHQKQPLTSRVVTLWYRPPELLLGSTDYGITVDMWSTGCILAELFNGKPIMPGRTEVEQLHKIFKLCGSPSEEYWKRSKLPDATIFKPQHPYKRCLAETFKSLPSSALALVEALLAVEPDARGTTTLALQSEFFTTEPFASEPSSLPKYQPRKESDVKLREEEARRKKGTSSKQNESKQVSRESKANGELLPSIQKPQGQSSQTGLSEKLNTNEDASLKSGTTENGYTRYGLSSVNRSGESVMMGSSGSPRKELRTQRSFVQRGAPQLSKFSNSVAARDASHFSVANPRWLEDSYNNNKGDGDWSQRLLVKPKYSTKDKESIRVSRTSGFLTIIVMNYSGPLVSNGGNLDDMLKEHERLIQLAVRKARDKKTNRDDNGLTQACLAV</sequence>
<dbReference type="GO" id="GO:0005634">
    <property type="term" value="C:nucleus"/>
    <property type="evidence" value="ECO:0007669"/>
    <property type="project" value="TreeGrafter"/>
</dbReference>
<dbReference type="Gene3D" id="6.10.250.3260">
    <property type="match status" value="1"/>
</dbReference>
<dbReference type="PANTHER" id="PTHR24056">
    <property type="entry name" value="CELL DIVISION PROTEIN KINASE"/>
    <property type="match status" value="1"/>
</dbReference>
<dbReference type="GO" id="GO:0008353">
    <property type="term" value="F:RNA polymerase II CTD heptapeptide repeat kinase activity"/>
    <property type="evidence" value="ECO:0007669"/>
    <property type="project" value="TreeGrafter"/>
</dbReference>
<feature type="compositionally biased region" description="Low complexity" evidence="11">
    <location>
        <begin position="153"/>
        <end position="166"/>
    </location>
</feature>
<dbReference type="GO" id="GO:1990904">
    <property type="term" value="C:ribonucleoprotein complex"/>
    <property type="evidence" value="ECO:0007669"/>
    <property type="project" value="UniProtKB-KW"/>
</dbReference>
<dbReference type="GO" id="GO:0005524">
    <property type="term" value="F:ATP binding"/>
    <property type="evidence" value="ECO:0007669"/>
    <property type="project" value="UniProtKB-UniRule"/>
</dbReference>
<dbReference type="GO" id="GO:0003735">
    <property type="term" value="F:structural constituent of ribosome"/>
    <property type="evidence" value="ECO:0007669"/>
    <property type="project" value="InterPro"/>
</dbReference>
<evidence type="ECO:0000256" key="1">
    <source>
        <dbReference type="ARBA" id="ARBA00006485"/>
    </source>
</evidence>
<proteinExistence type="inferred from homology"/>
<dbReference type="PROSITE" id="PS01171">
    <property type="entry name" value="RIBOSOMAL_L21E"/>
    <property type="match status" value="1"/>
</dbReference>
<dbReference type="SMART" id="SM00220">
    <property type="entry name" value="S_TKc"/>
    <property type="match status" value="1"/>
</dbReference>
<keyword evidence="7 10" id="KW-0067">ATP-binding</keyword>
<organism evidence="13">
    <name type="scientific">Brassica oleracea</name>
    <name type="common">Wild cabbage</name>
    <dbReference type="NCBI Taxonomy" id="3712"/>
    <lineage>
        <taxon>Eukaryota</taxon>
        <taxon>Viridiplantae</taxon>
        <taxon>Streptophyta</taxon>
        <taxon>Embryophyta</taxon>
        <taxon>Tracheophyta</taxon>
        <taxon>Spermatophyta</taxon>
        <taxon>Magnoliopsida</taxon>
        <taxon>eudicotyledons</taxon>
        <taxon>Gunneridae</taxon>
        <taxon>Pentapetalae</taxon>
        <taxon>rosids</taxon>
        <taxon>malvids</taxon>
        <taxon>Brassicales</taxon>
        <taxon>Brassicaceae</taxon>
        <taxon>Brassiceae</taxon>
        <taxon>Brassica</taxon>
    </lineage>
</organism>
<dbReference type="FunFam" id="1.10.510.10:FF:000043">
    <property type="entry name" value="probable serine/threonine-protein kinase At1g54610"/>
    <property type="match status" value="1"/>
</dbReference>
<dbReference type="FunFam" id="6.10.250.3260:FF:000002">
    <property type="entry name" value="60S ribosomal protein L21"/>
    <property type="match status" value="1"/>
</dbReference>
<dbReference type="FunFam" id="3.30.200.20:FF:000021">
    <property type="entry name" value="probable serine/threonine-protein kinase At1g54610"/>
    <property type="match status" value="1"/>
</dbReference>
<dbReference type="PANTHER" id="PTHR24056:SF397">
    <property type="entry name" value="OS11G0242500 PROTEIN"/>
    <property type="match status" value="1"/>
</dbReference>
<feature type="compositionally biased region" description="Basic and acidic residues" evidence="11">
    <location>
        <begin position="630"/>
        <end position="641"/>
    </location>
</feature>